<dbReference type="AlphaFoldDB" id="A0A0A8YWU7"/>
<accession>A0A0A8YWU7</accession>
<evidence type="ECO:0000313" key="1">
    <source>
        <dbReference type="EMBL" id="JAD27067.1"/>
    </source>
</evidence>
<dbReference type="EMBL" id="GBRH01270828">
    <property type="protein sequence ID" value="JAD27067.1"/>
    <property type="molecule type" value="Transcribed_RNA"/>
</dbReference>
<reference evidence="1" key="2">
    <citation type="journal article" date="2015" name="Data Brief">
        <title>Shoot transcriptome of the giant reed, Arundo donax.</title>
        <authorList>
            <person name="Barrero R.A."/>
            <person name="Guerrero F.D."/>
            <person name="Moolhuijzen P."/>
            <person name="Goolsby J.A."/>
            <person name="Tidwell J."/>
            <person name="Bellgard S.E."/>
            <person name="Bellgard M.I."/>
        </authorList>
    </citation>
    <scope>NUCLEOTIDE SEQUENCE</scope>
    <source>
        <tissue evidence="1">Shoot tissue taken approximately 20 cm above the soil surface</tissue>
    </source>
</reference>
<proteinExistence type="predicted"/>
<protein>
    <submittedName>
        <fullName evidence="1">Uncharacterized protein</fullName>
    </submittedName>
</protein>
<sequence>MCWVYLGFCGNLGLCNLILWSYSCKATTHLLAILFRSLRLPSSFYANEKYSLT</sequence>
<organism evidence="1">
    <name type="scientific">Arundo donax</name>
    <name type="common">Giant reed</name>
    <name type="synonym">Donax arundinaceus</name>
    <dbReference type="NCBI Taxonomy" id="35708"/>
    <lineage>
        <taxon>Eukaryota</taxon>
        <taxon>Viridiplantae</taxon>
        <taxon>Streptophyta</taxon>
        <taxon>Embryophyta</taxon>
        <taxon>Tracheophyta</taxon>
        <taxon>Spermatophyta</taxon>
        <taxon>Magnoliopsida</taxon>
        <taxon>Liliopsida</taxon>
        <taxon>Poales</taxon>
        <taxon>Poaceae</taxon>
        <taxon>PACMAD clade</taxon>
        <taxon>Arundinoideae</taxon>
        <taxon>Arundineae</taxon>
        <taxon>Arundo</taxon>
    </lineage>
</organism>
<reference evidence="1" key="1">
    <citation type="submission" date="2014-09" db="EMBL/GenBank/DDBJ databases">
        <authorList>
            <person name="Magalhaes I.L.F."/>
            <person name="Oliveira U."/>
            <person name="Santos F.R."/>
            <person name="Vidigal T.H.D.A."/>
            <person name="Brescovit A.D."/>
            <person name="Santos A.J."/>
        </authorList>
    </citation>
    <scope>NUCLEOTIDE SEQUENCE</scope>
    <source>
        <tissue evidence="1">Shoot tissue taken approximately 20 cm above the soil surface</tissue>
    </source>
</reference>
<name>A0A0A8YWU7_ARUDO</name>